<evidence type="ECO:0000259" key="4">
    <source>
        <dbReference type="PROSITE" id="PS50932"/>
    </source>
</evidence>
<dbReference type="Pfam" id="PF00356">
    <property type="entry name" value="LacI"/>
    <property type="match status" value="1"/>
</dbReference>
<reference evidence="5 6" key="1">
    <citation type="submission" date="2016-10" db="EMBL/GenBank/DDBJ databases">
        <authorList>
            <person name="Varghese N."/>
            <person name="Submissions S."/>
        </authorList>
    </citation>
    <scope>NUCLEOTIDE SEQUENCE [LARGE SCALE GENOMIC DNA]</scope>
    <source>
        <strain evidence="5 6">DSM 25353</strain>
    </source>
</reference>
<gene>
    <name evidence="5" type="ORF">SAMN05444410_11119</name>
</gene>
<dbReference type="Proteomes" id="UP000198711">
    <property type="component" value="Unassembled WGS sequence"/>
</dbReference>
<comment type="caution">
    <text evidence="5">The sequence shown here is derived from an EMBL/GenBank/DDBJ whole genome shotgun (WGS) entry which is preliminary data.</text>
</comment>
<keyword evidence="1" id="KW-0805">Transcription regulation</keyword>
<evidence type="ECO:0000256" key="1">
    <source>
        <dbReference type="ARBA" id="ARBA00023015"/>
    </source>
</evidence>
<dbReference type="GO" id="GO:0003700">
    <property type="term" value="F:DNA-binding transcription factor activity"/>
    <property type="evidence" value="ECO:0007669"/>
    <property type="project" value="TreeGrafter"/>
</dbReference>
<dbReference type="InterPro" id="IPR010982">
    <property type="entry name" value="Lambda_DNA-bd_dom_sf"/>
</dbReference>
<dbReference type="Pfam" id="PF13377">
    <property type="entry name" value="Peripla_BP_3"/>
    <property type="match status" value="1"/>
</dbReference>
<proteinExistence type="predicted"/>
<evidence type="ECO:0000256" key="3">
    <source>
        <dbReference type="ARBA" id="ARBA00023163"/>
    </source>
</evidence>
<dbReference type="AlphaFoldDB" id="A0A8X8IDV4"/>
<keyword evidence="6" id="KW-1185">Reference proteome</keyword>
<evidence type="ECO:0000313" key="6">
    <source>
        <dbReference type="Proteomes" id="UP000198711"/>
    </source>
</evidence>
<dbReference type="PANTHER" id="PTHR30146:SF109">
    <property type="entry name" value="HTH-TYPE TRANSCRIPTIONAL REGULATOR GALS"/>
    <property type="match status" value="1"/>
</dbReference>
<dbReference type="InterPro" id="IPR028082">
    <property type="entry name" value="Peripla_BP_I"/>
</dbReference>
<dbReference type="SUPFAM" id="SSF47413">
    <property type="entry name" value="lambda repressor-like DNA-binding domains"/>
    <property type="match status" value="1"/>
</dbReference>
<name>A0A8X8IDV4_9BACT</name>
<keyword evidence="3" id="KW-0804">Transcription</keyword>
<sequence length="338" mass="37655">MAEQVTIKDIARLLNISPSTVSRALKSSHEINKETQRLVKETAERLHYRPNMAALSLVKAKTKTIGVIVPNLGYYVFSTALQGIEDAASKRGYTVIACQSMELYEREIKNTQDMMRSSVDGIILSLAQHTRDYRHILELQQSGMPVVLFDRIADELNTSKVIVDNMAGSFGAVEHLIKMGCRRIAYIGGPSELSISSRRKEGYRLALVKYHIPIDEQLVVYCEFNHEKSVKAITQLLKLKNPPDGIFTCSDRQAIAAMVAAQAKKLRIPEDIAIVGFNDEPIVSIMSPALSSVRQPAFEMGQMAAGLLIDQIEQGKSFTPQTKLYTTKLVKRASSKRK</sequence>
<dbReference type="InterPro" id="IPR000843">
    <property type="entry name" value="HTH_LacI"/>
</dbReference>
<dbReference type="CDD" id="cd01392">
    <property type="entry name" value="HTH_LacI"/>
    <property type="match status" value="1"/>
</dbReference>
<feature type="domain" description="HTH lacI-type" evidence="4">
    <location>
        <begin position="5"/>
        <end position="59"/>
    </location>
</feature>
<dbReference type="PROSITE" id="PS50932">
    <property type="entry name" value="HTH_LACI_2"/>
    <property type="match status" value="1"/>
</dbReference>
<dbReference type="SUPFAM" id="SSF53822">
    <property type="entry name" value="Periplasmic binding protein-like I"/>
    <property type="match status" value="1"/>
</dbReference>
<evidence type="ECO:0000256" key="2">
    <source>
        <dbReference type="ARBA" id="ARBA00023125"/>
    </source>
</evidence>
<accession>A0A8X8IDV4</accession>
<evidence type="ECO:0000313" key="5">
    <source>
        <dbReference type="EMBL" id="SDX21578.1"/>
    </source>
</evidence>
<dbReference type="Gene3D" id="1.10.260.40">
    <property type="entry name" value="lambda repressor-like DNA-binding domains"/>
    <property type="match status" value="1"/>
</dbReference>
<keyword evidence="2" id="KW-0238">DNA-binding</keyword>
<dbReference type="PANTHER" id="PTHR30146">
    <property type="entry name" value="LACI-RELATED TRANSCRIPTIONAL REPRESSOR"/>
    <property type="match status" value="1"/>
</dbReference>
<dbReference type="EMBL" id="FNNO01000011">
    <property type="protein sequence ID" value="SDX21578.1"/>
    <property type="molecule type" value="Genomic_DNA"/>
</dbReference>
<dbReference type="GO" id="GO:0000976">
    <property type="term" value="F:transcription cis-regulatory region binding"/>
    <property type="evidence" value="ECO:0007669"/>
    <property type="project" value="TreeGrafter"/>
</dbReference>
<dbReference type="CDD" id="cd06267">
    <property type="entry name" value="PBP1_LacI_sugar_binding-like"/>
    <property type="match status" value="1"/>
</dbReference>
<dbReference type="Gene3D" id="3.40.50.2300">
    <property type="match status" value="2"/>
</dbReference>
<organism evidence="5 6">
    <name type="scientific">Hydrobacter penzbergensis</name>
    <dbReference type="NCBI Taxonomy" id="1235997"/>
    <lineage>
        <taxon>Bacteria</taxon>
        <taxon>Pseudomonadati</taxon>
        <taxon>Bacteroidota</taxon>
        <taxon>Chitinophagia</taxon>
        <taxon>Chitinophagales</taxon>
        <taxon>Chitinophagaceae</taxon>
        <taxon>Hydrobacter</taxon>
    </lineage>
</organism>
<dbReference type="InterPro" id="IPR046335">
    <property type="entry name" value="LacI/GalR-like_sensor"/>
</dbReference>
<dbReference type="SMART" id="SM00354">
    <property type="entry name" value="HTH_LACI"/>
    <property type="match status" value="1"/>
</dbReference>
<dbReference type="RefSeq" id="WP_092724427.1">
    <property type="nucleotide sequence ID" value="NZ_FNNO01000011.1"/>
</dbReference>
<protein>
    <submittedName>
        <fullName evidence="5">Transcriptional regulator, LacI family</fullName>
    </submittedName>
</protein>